<proteinExistence type="predicted"/>
<gene>
    <name evidence="1" type="ORF">CWI38_0438p0020</name>
</gene>
<organism evidence="1 2">
    <name type="scientific">Hamiltosporidium tvaerminnensis</name>
    <dbReference type="NCBI Taxonomy" id="1176355"/>
    <lineage>
        <taxon>Eukaryota</taxon>
        <taxon>Fungi</taxon>
        <taxon>Fungi incertae sedis</taxon>
        <taxon>Microsporidia</taxon>
        <taxon>Dubosqiidae</taxon>
        <taxon>Hamiltosporidium</taxon>
    </lineage>
</organism>
<comment type="caution">
    <text evidence="1">The sequence shown here is derived from an EMBL/GenBank/DDBJ whole genome shotgun (WGS) entry which is preliminary data.</text>
</comment>
<reference evidence="1 2" key="1">
    <citation type="submission" date="2017-12" db="EMBL/GenBank/DDBJ databases">
        <authorList>
            <person name="Pombert J.-F."/>
            <person name="Haag K.L."/>
            <person name="Ebert D."/>
        </authorList>
    </citation>
    <scope>NUCLEOTIDE SEQUENCE [LARGE SCALE GENOMIC DNA]</scope>
    <source>
        <strain evidence="1">IL-G-3</strain>
    </source>
</reference>
<protein>
    <submittedName>
        <fullName evidence="1">Uncharacterized protein</fullName>
    </submittedName>
</protein>
<name>A0A4Q9LZP7_9MICR</name>
<evidence type="ECO:0000313" key="2">
    <source>
        <dbReference type="Proteomes" id="UP000292282"/>
    </source>
</evidence>
<dbReference type="VEuPathDB" id="MicrosporidiaDB:CWI38_0438p0020"/>
<accession>A0A4Q9LZP7</accession>
<dbReference type="EMBL" id="PITK01000438">
    <property type="protein sequence ID" value="TBU13411.1"/>
    <property type="molecule type" value="Genomic_DNA"/>
</dbReference>
<sequence>MNRVVKGVIYVRVVIYDMSSKGDEVRNEHMLLKLLDCLEKAVILKVENTNKPHFALIKIFVKPLKMIHTSQLTKLYNEIKKRKFYSKLYNARKNELVSVKNIKPLDEAIFCYIGNKNVFWKADDM</sequence>
<dbReference type="AlphaFoldDB" id="A0A4Q9LZP7"/>
<keyword evidence="2" id="KW-1185">Reference proteome</keyword>
<dbReference type="Proteomes" id="UP000292282">
    <property type="component" value="Unassembled WGS sequence"/>
</dbReference>
<dbReference type="OrthoDB" id="2193117at2759"/>
<evidence type="ECO:0000313" key="1">
    <source>
        <dbReference type="EMBL" id="TBU13411.1"/>
    </source>
</evidence>